<comment type="caution">
    <text evidence="7">The sequence shown here is derived from an EMBL/GenBank/DDBJ whole genome shotgun (WGS) entry which is preliminary data.</text>
</comment>
<protein>
    <recommendedName>
        <fullName evidence="4">Glutathione S-transferase kappa</fullName>
        <ecNumber evidence="4">2.5.1.18</ecNumber>
    </recommendedName>
</protein>
<dbReference type="EMBL" id="ASGP02000001">
    <property type="protein sequence ID" value="KAH9528464.1"/>
    <property type="molecule type" value="Genomic_DNA"/>
</dbReference>
<dbReference type="Gene3D" id="3.40.30.10">
    <property type="entry name" value="Glutaredoxin"/>
    <property type="match status" value="1"/>
</dbReference>
<dbReference type="PANTHER" id="PTHR42943:SF2">
    <property type="entry name" value="GLUTATHIONE S-TRANSFERASE KAPPA 1"/>
    <property type="match status" value="1"/>
</dbReference>
<sequence length="245" mass="28145">MLKMIHLSKMMTISRRMFSTSLSRPTMVEMFYDLASPYTCLQVHLLDRQLGHWKSMDLKMTPVSIAHIMKASSNSPPIKVQAKGRYMFRDLKDLSEYYRIPFALPDIFVDTVFEKGTVKTQRFMMAVHENAPELHDKLIRIAYANFFTTENAVDIANIEEMKKLASKAGCSTDLIAKIEQDMNDDKVKTALKQNTDRVVELGCFGLPITLVHRSDEPLEMSWVFGSDRIHIIGHYLGEKEPPILR</sequence>
<dbReference type="SUPFAM" id="SSF52833">
    <property type="entry name" value="Thioredoxin-like"/>
    <property type="match status" value="1"/>
</dbReference>
<dbReference type="InterPro" id="IPR036249">
    <property type="entry name" value="Thioredoxin-like_sf"/>
</dbReference>
<dbReference type="GO" id="GO:0006749">
    <property type="term" value="P:glutathione metabolic process"/>
    <property type="evidence" value="ECO:0007669"/>
    <property type="project" value="TreeGrafter"/>
</dbReference>
<name>A0A922IFM4_DERFA</name>
<dbReference type="GO" id="GO:0004602">
    <property type="term" value="F:glutathione peroxidase activity"/>
    <property type="evidence" value="ECO:0007669"/>
    <property type="project" value="TreeGrafter"/>
</dbReference>
<dbReference type="PANTHER" id="PTHR42943">
    <property type="entry name" value="GLUTATHIONE S-TRANSFERASE KAPPA"/>
    <property type="match status" value="1"/>
</dbReference>
<dbReference type="Proteomes" id="UP000790347">
    <property type="component" value="Unassembled WGS sequence"/>
</dbReference>
<dbReference type="InterPro" id="IPR051924">
    <property type="entry name" value="GST_Kappa/NadH"/>
</dbReference>
<evidence type="ECO:0000313" key="8">
    <source>
        <dbReference type="Proteomes" id="UP000790347"/>
    </source>
</evidence>
<feature type="active site" description="Nucleophile" evidence="5">
    <location>
        <position position="36"/>
    </location>
</feature>
<reference evidence="7" key="2">
    <citation type="journal article" date="2022" name="Res Sq">
        <title>Comparative Genomics Reveals Insights into the Divergent Evolution of Astigmatic Mites and Household Pest Adaptations.</title>
        <authorList>
            <person name="Xiong Q."/>
            <person name="Wan A.T.-Y."/>
            <person name="Liu X.-Y."/>
            <person name="Fung C.S.-H."/>
            <person name="Xiao X."/>
            <person name="Malainual N."/>
            <person name="Hou J."/>
            <person name="Wang L."/>
            <person name="Wang M."/>
            <person name="Yang K."/>
            <person name="Cui Y."/>
            <person name="Leung E."/>
            <person name="Nong W."/>
            <person name="Shin S.-K."/>
            <person name="Au S."/>
            <person name="Jeong K.Y."/>
            <person name="Chew F.T."/>
            <person name="Hui J."/>
            <person name="Leung T.F."/>
            <person name="Tungtrongchitr A."/>
            <person name="Zhong N."/>
            <person name="Liu Z."/>
            <person name="Tsui S."/>
        </authorList>
    </citation>
    <scope>NUCLEOTIDE SEQUENCE</scope>
    <source>
        <strain evidence="7">Derf</strain>
        <tissue evidence="7">Whole organism</tissue>
    </source>
</reference>
<organism evidence="7 8">
    <name type="scientific">Dermatophagoides farinae</name>
    <name type="common">American house dust mite</name>
    <dbReference type="NCBI Taxonomy" id="6954"/>
    <lineage>
        <taxon>Eukaryota</taxon>
        <taxon>Metazoa</taxon>
        <taxon>Ecdysozoa</taxon>
        <taxon>Arthropoda</taxon>
        <taxon>Chelicerata</taxon>
        <taxon>Arachnida</taxon>
        <taxon>Acari</taxon>
        <taxon>Acariformes</taxon>
        <taxon>Sarcoptiformes</taxon>
        <taxon>Astigmata</taxon>
        <taxon>Psoroptidia</taxon>
        <taxon>Analgoidea</taxon>
        <taxon>Pyroglyphidae</taxon>
        <taxon>Dermatophagoidinae</taxon>
        <taxon>Dermatophagoides</taxon>
    </lineage>
</organism>
<keyword evidence="2 4" id="KW-0808">Transferase</keyword>
<keyword evidence="8" id="KW-1185">Reference proteome</keyword>
<comment type="similarity">
    <text evidence="1 4">Belongs to the GST superfamily. Kappa family.</text>
</comment>
<dbReference type="InterPro" id="IPR014440">
    <property type="entry name" value="HCCAis_GSTk"/>
</dbReference>
<dbReference type="EC" id="2.5.1.18" evidence="4"/>
<dbReference type="AlphaFoldDB" id="A0A922IFM4"/>
<proteinExistence type="inferred from homology"/>
<evidence type="ECO:0000313" key="7">
    <source>
        <dbReference type="EMBL" id="KAH9528464.1"/>
    </source>
</evidence>
<dbReference type="GO" id="GO:0004364">
    <property type="term" value="F:glutathione transferase activity"/>
    <property type="evidence" value="ECO:0007669"/>
    <property type="project" value="UniProtKB-UniRule"/>
</dbReference>
<dbReference type="GO" id="GO:0005777">
    <property type="term" value="C:peroxisome"/>
    <property type="evidence" value="ECO:0007669"/>
    <property type="project" value="TreeGrafter"/>
</dbReference>
<dbReference type="GO" id="GO:0005739">
    <property type="term" value="C:mitochondrion"/>
    <property type="evidence" value="ECO:0007669"/>
    <property type="project" value="TreeGrafter"/>
</dbReference>
<evidence type="ECO:0000256" key="2">
    <source>
        <dbReference type="ARBA" id="ARBA00022679"/>
    </source>
</evidence>
<dbReference type="FunFam" id="3.40.30.10:FF:000096">
    <property type="entry name" value="Glutathione S-transferase kappa"/>
    <property type="match status" value="1"/>
</dbReference>
<reference evidence="7" key="1">
    <citation type="submission" date="2013-05" db="EMBL/GenBank/DDBJ databases">
        <authorList>
            <person name="Yim A.K.Y."/>
            <person name="Chan T.F."/>
            <person name="Ji K.M."/>
            <person name="Liu X.Y."/>
            <person name="Zhou J.W."/>
            <person name="Li R.Q."/>
            <person name="Yang K.Y."/>
            <person name="Li J."/>
            <person name="Li M."/>
            <person name="Law P.T.W."/>
            <person name="Wu Y.L."/>
            <person name="Cai Z.L."/>
            <person name="Qin H."/>
            <person name="Bao Y."/>
            <person name="Leung R.K.K."/>
            <person name="Ng P.K.S."/>
            <person name="Zou J."/>
            <person name="Zhong X.J."/>
            <person name="Ran P.X."/>
            <person name="Zhong N.S."/>
            <person name="Liu Z.G."/>
            <person name="Tsui S.K.W."/>
        </authorList>
    </citation>
    <scope>NUCLEOTIDE SEQUENCE</scope>
    <source>
        <strain evidence="7">Derf</strain>
        <tissue evidence="7">Whole organism</tissue>
    </source>
</reference>
<evidence type="ECO:0000256" key="3">
    <source>
        <dbReference type="ARBA" id="ARBA00047960"/>
    </source>
</evidence>
<gene>
    <name evidence="7" type="primary">GSTK1_1</name>
    <name evidence="7" type="ORF">DERF_002410</name>
</gene>
<dbReference type="PIRSF" id="PIRSF006386">
    <property type="entry name" value="HCCAis_GSTk"/>
    <property type="match status" value="1"/>
</dbReference>
<accession>A0A922IFM4</accession>
<feature type="domain" description="DSBA-like thioredoxin" evidence="6">
    <location>
        <begin position="28"/>
        <end position="235"/>
    </location>
</feature>
<dbReference type="InterPro" id="IPR001853">
    <property type="entry name" value="DSBA-like_thioredoxin_dom"/>
</dbReference>
<evidence type="ECO:0000259" key="6">
    <source>
        <dbReference type="Pfam" id="PF01323"/>
    </source>
</evidence>
<comment type="catalytic activity">
    <reaction evidence="3 4">
        <text>RX + glutathione = an S-substituted glutathione + a halide anion + H(+)</text>
        <dbReference type="Rhea" id="RHEA:16437"/>
        <dbReference type="ChEBI" id="CHEBI:15378"/>
        <dbReference type="ChEBI" id="CHEBI:16042"/>
        <dbReference type="ChEBI" id="CHEBI:17792"/>
        <dbReference type="ChEBI" id="CHEBI:57925"/>
        <dbReference type="ChEBI" id="CHEBI:90779"/>
        <dbReference type="EC" id="2.5.1.18"/>
    </reaction>
</comment>
<evidence type="ECO:0000256" key="5">
    <source>
        <dbReference type="PIRSR" id="PIRSR006386-1"/>
    </source>
</evidence>
<evidence type="ECO:0000256" key="4">
    <source>
        <dbReference type="PIRNR" id="PIRNR006386"/>
    </source>
</evidence>
<dbReference type="Pfam" id="PF01323">
    <property type="entry name" value="DSBA"/>
    <property type="match status" value="1"/>
</dbReference>
<evidence type="ECO:0000256" key="1">
    <source>
        <dbReference type="ARBA" id="ARBA00006494"/>
    </source>
</evidence>